<dbReference type="GO" id="GO:0006811">
    <property type="term" value="P:monoatomic ion transport"/>
    <property type="evidence" value="ECO:0007669"/>
    <property type="project" value="UniProtKB-KW"/>
</dbReference>
<dbReference type="Gene3D" id="3.40.50.720">
    <property type="entry name" value="NAD(P)-binding Rossmann-like Domain"/>
    <property type="match status" value="1"/>
</dbReference>
<gene>
    <name evidence="10" type="ORF">CVIRNUC_005871</name>
</gene>
<protein>
    <recommendedName>
        <fullName evidence="9">CASTOR/POLLUX/SYM8 ion channel conserved domain-containing protein</fullName>
    </recommendedName>
</protein>
<dbReference type="PANTHER" id="PTHR31563:SF10">
    <property type="entry name" value="ION CHANNEL POLLUX-RELATED"/>
    <property type="match status" value="1"/>
</dbReference>
<organism evidence="10 11">
    <name type="scientific">Coccomyxa viridis</name>
    <dbReference type="NCBI Taxonomy" id="1274662"/>
    <lineage>
        <taxon>Eukaryota</taxon>
        <taxon>Viridiplantae</taxon>
        <taxon>Chlorophyta</taxon>
        <taxon>core chlorophytes</taxon>
        <taxon>Trebouxiophyceae</taxon>
        <taxon>Trebouxiophyceae incertae sedis</taxon>
        <taxon>Coccomyxaceae</taxon>
        <taxon>Coccomyxa</taxon>
    </lineage>
</organism>
<comment type="caution">
    <text evidence="10">The sequence shown here is derived from an EMBL/GenBank/DDBJ whole genome shotgun (WGS) entry which is preliminary data.</text>
</comment>
<dbReference type="InterPro" id="IPR010420">
    <property type="entry name" value="CASTOR/POLLUX/SYM8_dom"/>
</dbReference>
<evidence type="ECO:0000256" key="5">
    <source>
        <dbReference type="ARBA" id="ARBA00023065"/>
    </source>
</evidence>
<comment type="subcellular location">
    <subcellularLocation>
        <location evidence="1">Endomembrane system</location>
        <topology evidence="1">Multi-pass membrane protein</topology>
    </subcellularLocation>
</comment>
<feature type="transmembrane region" description="Helical" evidence="8">
    <location>
        <begin position="188"/>
        <end position="208"/>
    </location>
</feature>
<evidence type="ECO:0000256" key="8">
    <source>
        <dbReference type="SAM" id="Phobius"/>
    </source>
</evidence>
<evidence type="ECO:0000313" key="10">
    <source>
        <dbReference type="EMBL" id="CAK0782676.1"/>
    </source>
</evidence>
<dbReference type="AlphaFoldDB" id="A0AAV1I7A7"/>
<accession>A0AAV1I7A7</accession>
<evidence type="ECO:0000256" key="6">
    <source>
        <dbReference type="ARBA" id="ARBA00023136"/>
    </source>
</evidence>
<evidence type="ECO:0000256" key="3">
    <source>
        <dbReference type="ARBA" id="ARBA00022692"/>
    </source>
</evidence>
<feature type="domain" description="CASTOR/POLLUX/SYM8 ion channel conserved" evidence="9">
    <location>
        <begin position="404"/>
        <end position="477"/>
    </location>
</feature>
<dbReference type="GO" id="GO:0012505">
    <property type="term" value="C:endomembrane system"/>
    <property type="evidence" value="ECO:0007669"/>
    <property type="project" value="UniProtKB-SubCell"/>
</dbReference>
<proteinExistence type="predicted"/>
<dbReference type="Proteomes" id="UP001314263">
    <property type="component" value="Unassembled WGS sequence"/>
</dbReference>
<evidence type="ECO:0000256" key="2">
    <source>
        <dbReference type="ARBA" id="ARBA00022448"/>
    </source>
</evidence>
<dbReference type="EMBL" id="CAUYUE010000007">
    <property type="protein sequence ID" value="CAK0782676.1"/>
    <property type="molecule type" value="Genomic_DNA"/>
</dbReference>
<evidence type="ECO:0000256" key="4">
    <source>
        <dbReference type="ARBA" id="ARBA00022989"/>
    </source>
</evidence>
<keyword evidence="11" id="KW-1185">Reference proteome</keyword>
<keyword evidence="5" id="KW-0406">Ion transport</keyword>
<evidence type="ECO:0000259" key="9">
    <source>
        <dbReference type="Pfam" id="PF06241"/>
    </source>
</evidence>
<keyword evidence="2" id="KW-0813">Transport</keyword>
<dbReference type="PANTHER" id="PTHR31563">
    <property type="entry name" value="ION CHANNEL POLLUX-RELATED"/>
    <property type="match status" value="1"/>
</dbReference>
<keyword evidence="6 8" id="KW-0472">Membrane</keyword>
<feature type="region of interest" description="Disordered" evidence="7">
    <location>
        <begin position="845"/>
        <end position="868"/>
    </location>
</feature>
<evidence type="ECO:0000313" key="11">
    <source>
        <dbReference type="Proteomes" id="UP001314263"/>
    </source>
</evidence>
<keyword evidence="4 8" id="KW-1133">Transmembrane helix</keyword>
<evidence type="ECO:0000256" key="1">
    <source>
        <dbReference type="ARBA" id="ARBA00004127"/>
    </source>
</evidence>
<keyword evidence="3 8" id="KW-0812">Transmembrane</keyword>
<name>A0AAV1I7A7_9CHLO</name>
<dbReference type="InterPro" id="IPR044849">
    <property type="entry name" value="CASTOR/POLLUX/SYM8-like"/>
</dbReference>
<evidence type="ECO:0000256" key="7">
    <source>
        <dbReference type="SAM" id="MobiDB-lite"/>
    </source>
</evidence>
<dbReference type="Pfam" id="PF06241">
    <property type="entry name" value="Castor_Poll_mid"/>
    <property type="match status" value="1"/>
</dbReference>
<sequence length="884" mass="98137">MILRRPIQSRTYVPGPHNRVHYACRRHTSTPLCQYLTKERASRRLIIRFDGSNGAGEPSDDVADLINSKDDVTDSRKAQQINITGRNVLQQETRVLDRPQPILNGVKEVWGRLVYKYFNIRKDAWADVQVLLLLNAGLVIAGGLAKRVLVDRSSTAGPLEDLWNDIFDVLIVWFGEFPEVPRGFPRQVFSILMAITGLAAFAIVLALVEQLVLQILTENVSRGSQVYEEGHILVLAWAETQRDREVIWKILSQLCLAYRNEGGRVIVVLSLVPKTEMEETFRFIIPQEERYCSTFVFRQGNPLLPDALRCVAASSAAATVIVSDTSRGPNEADAQSTRAAVLLDELDYPGPRQQDMRQGHIIVGLQTQEATSIIKYSCSKRVIPIPTSYLTARRISRNIQYPVLTYVSQMLLNFRSRAQGYLMSFSHLNSVRFGDLYKYFPDAIVLGTSDKETGKSVLNPNPDTVIGPDDNLVLMRPSSIPNTTYMPLKQPMHVEPGDWDAGGYALLSSRDDKPVRVRGSASLDEDFSCSSAITGQPLLVKGQSSGLVGQQAAGCYMLPMEFSASSEQRVDVLICGWGDSTFMVALLHSMDAELPRGSQVTVLNLRPKEEVLGLARETANLERLSMMHVYGDPLKYRDLESKISVERFNSAIILCDAAWVDPDQNTANGISLKTKDDMLRLDAMVMTVQLGIRKLLEERGFPDINIITEKIAFQGITRFEDRGRMPLGSIFNVTSFSARILSQAMYNPKAIMAYDQFGKDTEMNVQDSSSFAEEGEKVSFLQLQARAMAVQQVLVGFYDIPKSVEQPLQLVINPEGAEARGRKVVWNRNDNRVKLICLSSKAKRVNHTMPPSPGTRVATGEDPGTNANGATVIAAATKGEAAAN</sequence>
<reference evidence="10 11" key="1">
    <citation type="submission" date="2023-10" db="EMBL/GenBank/DDBJ databases">
        <authorList>
            <person name="Maclean D."/>
            <person name="Macfadyen A."/>
        </authorList>
    </citation>
    <scope>NUCLEOTIDE SEQUENCE [LARGE SCALE GENOMIC DNA]</scope>
</reference>